<dbReference type="InterPro" id="IPR013013">
    <property type="entry name" value="PTS_EIIC_1"/>
</dbReference>
<name>S5MFX3_9MOLU</name>
<organism evidence="4 5">
    <name type="scientific">Spiroplasma taiwanense CT-1</name>
    <dbReference type="NCBI Taxonomy" id="1276220"/>
    <lineage>
        <taxon>Bacteria</taxon>
        <taxon>Bacillati</taxon>
        <taxon>Mycoplasmatota</taxon>
        <taxon>Mollicutes</taxon>
        <taxon>Entomoplasmatales</taxon>
        <taxon>Spiroplasmataceae</taxon>
        <taxon>Spiroplasma</taxon>
    </lineage>
</organism>
<feature type="transmembrane region" description="Helical" evidence="2">
    <location>
        <begin position="37"/>
        <end position="56"/>
    </location>
</feature>
<dbReference type="PANTHER" id="PTHR30175:SF1">
    <property type="entry name" value="PTS SYSTEM ARBUTIN-, CELLOBIOSE-, AND SALICIN-SPECIFIC EIIBC COMPONENT-RELATED"/>
    <property type="match status" value="1"/>
</dbReference>
<keyword evidence="1" id="KW-0175">Coiled coil</keyword>
<keyword evidence="2" id="KW-1133">Transmembrane helix</keyword>
<evidence type="ECO:0000256" key="1">
    <source>
        <dbReference type="SAM" id="Coils"/>
    </source>
</evidence>
<dbReference type="eggNOG" id="COG1263">
    <property type="taxonomic scope" value="Bacteria"/>
</dbReference>
<dbReference type="Proteomes" id="UP000014984">
    <property type="component" value="Chromosome"/>
</dbReference>
<dbReference type="STRING" id="1276220.STAIW_v1c00700"/>
<dbReference type="PATRIC" id="fig|1276220.3.peg.71"/>
<sequence>MILNYSWFILWFALAPIASLIEFVLFKLLTLIGNIPYGFGTALFAFLWQPLVIIGWHTPLGVAIDTSISSGTPQLLGTVNVTPYWGQLGAVVALAIITKNMSLRKMAFATVPAGIFGITEPIIYGVNLPRVKPFIYGCVAASVRRFLIENLDLDMDIMGTFGILSILRFNDSAWSINPEFNHAINYSQGAEIGLVFLTWSITFTVGFLITFFFYKERKNELSYFKKAINKIIKFTNSENKKDVLKNFQKQLESIKNSEINYKKTEKYYSQISKIEVKLAIIEEKKSKIRNNIFKKLNQLKLKLQFKENEKLYNKFQILNNKYSTFGYDTEKNKLQNELTSVISDYKQNLNDFNNFKEEIILETKQILKKFKLNKNQSEQVQNIMWNAINSVEICFEIFDSKNVNFKKREQ</sequence>
<feature type="domain" description="PTS EIIC type-1" evidence="3">
    <location>
        <begin position="1"/>
        <end position="227"/>
    </location>
</feature>
<keyword evidence="2" id="KW-0472">Membrane</keyword>
<feature type="transmembrane region" description="Helical" evidence="2">
    <location>
        <begin position="76"/>
        <end position="97"/>
    </location>
</feature>
<dbReference type="KEGG" id="stai:STAIW_v1c00700"/>
<feature type="transmembrane region" description="Helical" evidence="2">
    <location>
        <begin position="106"/>
        <end position="126"/>
    </location>
</feature>
<evidence type="ECO:0000256" key="2">
    <source>
        <dbReference type="SAM" id="Phobius"/>
    </source>
</evidence>
<proteinExistence type="predicted"/>
<gene>
    <name evidence="4" type="ORF">STAIW_v1c00700</name>
</gene>
<protein>
    <submittedName>
        <fullName evidence="4">Beta-glucoside PTS system IIABC component</fullName>
    </submittedName>
</protein>
<keyword evidence="2" id="KW-0812">Transmembrane</keyword>
<dbReference type="HOGENOM" id="CLU_670669_0_0_14"/>
<dbReference type="PROSITE" id="PS51103">
    <property type="entry name" value="PTS_EIIC_TYPE_1"/>
    <property type="match status" value="1"/>
</dbReference>
<accession>S5MFX3</accession>
<dbReference type="AlphaFoldDB" id="S5MFX3"/>
<dbReference type="RefSeq" id="WP_020833904.1">
    <property type="nucleotide sequence ID" value="NC_021846.1"/>
</dbReference>
<dbReference type="GO" id="GO:0009401">
    <property type="term" value="P:phosphoenolpyruvate-dependent sugar phosphotransferase system"/>
    <property type="evidence" value="ECO:0007669"/>
    <property type="project" value="TreeGrafter"/>
</dbReference>
<dbReference type="EMBL" id="CP005074">
    <property type="protein sequence ID" value="AGR40765.1"/>
    <property type="molecule type" value="Genomic_DNA"/>
</dbReference>
<dbReference type="OrthoDB" id="400707at2"/>
<evidence type="ECO:0000259" key="3">
    <source>
        <dbReference type="PROSITE" id="PS51103"/>
    </source>
</evidence>
<dbReference type="InterPro" id="IPR050558">
    <property type="entry name" value="PTS_Sugar-Specific_Components"/>
</dbReference>
<dbReference type="PANTHER" id="PTHR30175">
    <property type="entry name" value="PHOSPHOTRANSFERASE SYSTEM TRANSPORT PROTEIN"/>
    <property type="match status" value="1"/>
</dbReference>
<dbReference type="GO" id="GO:0090589">
    <property type="term" value="F:protein-phosphocysteine-trehalose phosphotransferase system transporter activity"/>
    <property type="evidence" value="ECO:0007669"/>
    <property type="project" value="TreeGrafter"/>
</dbReference>
<dbReference type="GO" id="GO:0005886">
    <property type="term" value="C:plasma membrane"/>
    <property type="evidence" value="ECO:0007669"/>
    <property type="project" value="TreeGrafter"/>
</dbReference>
<evidence type="ECO:0000313" key="5">
    <source>
        <dbReference type="Proteomes" id="UP000014984"/>
    </source>
</evidence>
<evidence type="ECO:0000313" key="4">
    <source>
        <dbReference type="EMBL" id="AGR40765.1"/>
    </source>
</evidence>
<reference evidence="4 5" key="1">
    <citation type="journal article" date="2013" name="Genome Biol. Evol.">
        <title>Comparison of metabolic capacities and inference of gene content evolution in mosquito-associated Spiroplasma diminutum and S. taiwanense.</title>
        <authorList>
            <person name="Lo W.S."/>
            <person name="Ku C."/>
            <person name="Chen L.L."/>
            <person name="Chang T.H."/>
            <person name="Kuo C.H."/>
        </authorList>
    </citation>
    <scope>NUCLEOTIDE SEQUENCE [LARGE SCALE GENOMIC DNA]</scope>
    <source>
        <strain evidence="4">CT-1</strain>
    </source>
</reference>
<feature type="transmembrane region" description="Helical" evidence="2">
    <location>
        <begin position="6"/>
        <end position="25"/>
    </location>
</feature>
<dbReference type="GO" id="GO:0015771">
    <property type="term" value="P:trehalose transport"/>
    <property type="evidence" value="ECO:0007669"/>
    <property type="project" value="TreeGrafter"/>
</dbReference>
<feature type="coiled-coil region" evidence="1">
    <location>
        <begin position="237"/>
        <end position="309"/>
    </location>
</feature>
<feature type="transmembrane region" description="Helical" evidence="2">
    <location>
        <begin position="192"/>
        <end position="214"/>
    </location>
</feature>
<keyword evidence="5" id="KW-1185">Reference proteome</keyword>